<feature type="domain" description="SIS" evidence="1">
    <location>
        <begin position="31"/>
        <end position="205"/>
    </location>
</feature>
<dbReference type="Proteomes" id="UP000199300">
    <property type="component" value="Unassembled WGS sequence"/>
</dbReference>
<dbReference type="RefSeq" id="WP_091495976.1">
    <property type="nucleotide sequence ID" value="NZ_FODJ01000003.1"/>
</dbReference>
<organism evidence="2 3">
    <name type="scientific">Amphibacillus marinus</name>
    <dbReference type="NCBI Taxonomy" id="872970"/>
    <lineage>
        <taxon>Bacteria</taxon>
        <taxon>Bacillati</taxon>
        <taxon>Bacillota</taxon>
        <taxon>Bacilli</taxon>
        <taxon>Bacillales</taxon>
        <taxon>Bacillaceae</taxon>
        <taxon>Amphibacillus</taxon>
    </lineage>
</organism>
<dbReference type="SUPFAM" id="SSF53697">
    <property type="entry name" value="SIS domain"/>
    <property type="match status" value="1"/>
</dbReference>
<protein>
    <submittedName>
        <fullName evidence="2">Uncharacterized protein, contains SIS (Sugar ISomerase) phosphosugar binding domain</fullName>
    </submittedName>
</protein>
<dbReference type="GO" id="GO:0016853">
    <property type="term" value="F:isomerase activity"/>
    <property type="evidence" value="ECO:0007669"/>
    <property type="project" value="UniProtKB-KW"/>
</dbReference>
<dbReference type="GO" id="GO:0097367">
    <property type="term" value="F:carbohydrate derivative binding"/>
    <property type="evidence" value="ECO:0007669"/>
    <property type="project" value="InterPro"/>
</dbReference>
<evidence type="ECO:0000259" key="1">
    <source>
        <dbReference type="PROSITE" id="PS51464"/>
    </source>
</evidence>
<dbReference type="Gene3D" id="3.40.50.10490">
    <property type="entry name" value="Glucose-6-phosphate isomerase like protein, domain 1"/>
    <property type="match status" value="1"/>
</dbReference>
<dbReference type="PANTHER" id="PTHR30390">
    <property type="entry name" value="SEDOHEPTULOSE 7-PHOSPHATE ISOMERASE / DNAA INITIATOR-ASSOCIATING FACTOR FOR REPLICATION INITIATION"/>
    <property type="match status" value="1"/>
</dbReference>
<accession>A0A1H8LCD1</accession>
<sequence length="234" mass="25169">MTLAFFEECKRLTKVLEENEAGNISKAAAIVAEGIMNGGITQAFGSGHSYAAAIEISGRAGGLIPSKVIADPAGGMYEQHEGVGKALMHKVMIKPHDVFFLISNSGRNPMSIELAEEIKRQGNKLIVVTALAISKNSVSRHSSGKLLYEFADVVLDNHSAFGDAALAIDNLDTKVCGTSSFAATLLLQQTMYEAIQIMVEQGFEPPVYLSANVDGGHERNLAIEDKYADRIFHI</sequence>
<dbReference type="CDD" id="cd05013">
    <property type="entry name" value="SIS_RpiR"/>
    <property type="match status" value="1"/>
</dbReference>
<dbReference type="InterPro" id="IPR035472">
    <property type="entry name" value="RpiR-like_SIS"/>
</dbReference>
<dbReference type="NCBIfam" id="NF002805">
    <property type="entry name" value="PRK02947.1"/>
    <property type="match status" value="1"/>
</dbReference>
<dbReference type="AlphaFoldDB" id="A0A1H8LCD1"/>
<dbReference type="InterPro" id="IPR046348">
    <property type="entry name" value="SIS_dom_sf"/>
</dbReference>
<dbReference type="EMBL" id="FODJ01000003">
    <property type="protein sequence ID" value="SEO02398.1"/>
    <property type="molecule type" value="Genomic_DNA"/>
</dbReference>
<dbReference type="InterPro" id="IPR001347">
    <property type="entry name" value="SIS_dom"/>
</dbReference>
<dbReference type="InterPro" id="IPR050099">
    <property type="entry name" value="SIS_GmhA/DiaA_subfam"/>
</dbReference>
<evidence type="ECO:0000313" key="2">
    <source>
        <dbReference type="EMBL" id="SEO02398.1"/>
    </source>
</evidence>
<dbReference type="Pfam" id="PF13580">
    <property type="entry name" value="SIS_2"/>
    <property type="match status" value="1"/>
</dbReference>
<dbReference type="OrthoDB" id="9805185at2"/>
<proteinExistence type="predicted"/>
<dbReference type="GO" id="GO:1901135">
    <property type="term" value="P:carbohydrate derivative metabolic process"/>
    <property type="evidence" value="ECO:0007669"/>
    <property type="project" value="InterPro"/>
</dbReference>
<dbReference type="STRING" id="872970.SAMN04488134_103149"/>
<evidence type="ECO:0000313" key="3">
    <source>
        <dbReference type="Proteomes" id="UP000199300"/>
    </source>
</evidence>
<gene>
    <name evidence="2" type="ORF">SAMN04488134_103149</name>
</gene>
<name>A0A1H8LCD1_9BACI</name>
<keyword evidence="3" id="KW-1185">Reference proteome</keyword>
<keyword evidence="2" id="KW-0413">Isomerase</keyword>
<dbReference type="PROSITE" id="PS51464">
    <property type="entry name" value="SIS"/>
    <property type="match status" value="1"/>
</dbReference>
<dbReference type="PANTHER" id="PTHR30390:SF7">
    <property type="entry name" value="PHOSPHOHEPTOSE ISOMERASE"/>
    <property type="match status" value="1"/>
</dbReference>
<reference evidence="2 3" key="1">
    <citation type="submission" date="2016-10" db="EMBL/GenBank/DDBJ databases">
        <authorList>
            <person name="de Groot N.N."/>
        </authorList>
    </citation>
    <scope>NUCLEOTIDE SEQUENCE [LARGE SCALE GENOMIC DNA]</scope>
    <source>
        <strain evidence="2 3">CGMCC 1.10434</strain>
    </source>
</reference>